<keyword evidence="3" id="KW-1185">Reference proteome</keyword>
<evidence type="ECO:0000313" key="3">
    <source>
        <dbReference type="Proteomes" id="UP000298061"/>
    </source>
</evidence>
<comment type="caution">
    <text evidence="2">The sequence shown here is derived from an EMBL/GenBank/DDBJ whole genome shotgun (WGS) entry which is preliminary data.</text>
</comment>
<evidence type="ECO:0000313" key="2">
    <source>
        <dbReference type="EMBL" id="TFY76185.1"/>
    </source>
</evidence>
<sequence>MPRSPSLRPLRAQSRHGAPPDNPAVDWSQHLLTAADIALLGLNITAETLNGIPFLKGIVVAGSEIIRRARDASTIKKYSDSLAQSIQQEVALVVDKLCNNEKTMDPSLEQDVDGLLSDLIAVYSDLKKLKNGYFGRFWTLDCNREALQDCKRAIDTAFKNFQMRTSLASQQRQIQNHEEIIAVIAAAVHTLQQSNASDPDEASVDTDAASGYSYDRPMFPGEEPDVWDIKLSDDASDESPPYVSWVRRVVKVADGIMTGVKVVVISTAVGDNMLIGVGFDSNITSAPFGLRLNQ</sequence>
<dbReference type="CDD" id="cd21037">
    <property type="entry name" value="MLKL_NTD"/>
    <property type="match status" value="1"/>
</dbReference>
<dbReference type="InterPro" id="IPR059179">
    <property type="entry name" value="MLKL-like_MCAfunc"/>
</dbReference>
<protein>
    <submittedName>
        <fullName evidence="2">Uncharacterized protein</fullName>
    </submittedName>
</protein>
<dbReference type="AlphaFoldDB" id="A0A4Y9ZNJ6"/>
<name>A0A4Y9ZNJ6_9AGAM</name>
<dbReference type="EMBL" id="SFCI01001290">
    <property type="protein sequence ID" value="TFY76185.1"/>
    <property type="molecule type" value="Genomic_DNA"/>
</dbReference>
<dbReference type="Proteomes" id="UP000298061">
    <property type="component" value="Unassembled WGS sequence"/>
</dbReference>
<feature type="region of interest" description="Disordered" evidence="1">
    <location>
        <begin position="1"/>
        <end position="23"/>
    </location>
</feature>
<proteinExistence type="predicted"/>
<gene>
    <name evidence="2" type="ORF">EWM64_g7827</name>
</gene>
<reference evidence="2 3" key="1">
    <citation type="submission" date="2019-02" db="EMBL/GenBank/DDBJ databases">
        <title>Genome sequencing of the rare red list fungi Hericium alpestre (H. flagellum).</title>
        <authorList>
            <person name="Buettner E."/>
            <person name="Kellner H."/>
        </authorList>
    </citation>
    <scope>NUCLEOTIDE SEQUENCE [LARGE SCALE GENOMIC DNA]</scope>
    <source>
        <strain evidence="2 3">DSM 108284</strain>
    </source>
</reference>
<organism evidence="2 3">
    <name type="scientific">Hericium alpestre</name>
    <dbReference type="NCBI Taxonomy" id="135208"/>
    <lineage>
        <taxon>Eukaryota</taxon>
        <taxon>Fungi</taxon>
        <taxon>Dikarya</taxon>
        <taxon>Basidiomycota</taxon>
        <taxon>Agaricomycotina</taxon>
        <taxon>Agaricomycetes</taxon>
        <taxon>Russulales</taxon>
        <taxon>Hericiaceae</taxon>
        <taxon>Hericium</taxon>
    </lineage>
</organism>
<evidence type="ECO:0000256" key="1">
    <source>
        <dbReference type="SAM" id="MobiDB-lite"/>
    </source>
</evidence>
<accession>A0A4Y9ZNJ6</accession>